<keyword evidence="6 9" id="KW-0456">Lyase</keyword>
<dbReference type="HAMAP" id="MF_00323">
    <property type="entry name" value="Ferrochelatase"/>
    <property type="match status" value="1"/>
</dbReference>
<evidence type="ECO:0000256" key="2">
    <source>
        <dbReference type="ARBA" id="ARBA00022490"/>
    </source>
</evidence>
<keyword evidence="3 9" id="KW-0479">Metal-binding</keyword>
<dbReference type="NCBIfam" id="TIGR00109">
    <property type="entry name" value="hemH"/>
    <property type="match status" value="1"/>
</dbReference>
<evidence type="ECO:0000256" key="9">
    <source>
        <dbReference type="HAMAP-Rule" id="MF_00323"/>
    </source>
</evidence>
<reference evidence="11 12" key="1">
    <citation type="submission" date="2019-11" db="EMBL/GenBank/DDBJ databases">
        <title>Whole-genome sequence of a Rhodoblastus acidophilus DSM 142.</title>
        <authorList>
            <person name="Kyndt J.A."/>
            <person name="Meyer T.E."/>
        </authorList>
    </citation>
    <scope>NUCLEOTIDE SEQUENCE [LARGE SCALE GENOMIC DNA]</scope>
    <source>
        <strain evidence="11 12">DSM 142</strain>
    </source>
</reference>
<protein>
    <recommendedName>
        <fullName evidence="9 10">Ferrochelatase</fullName>
        <ecNumber evidence="9 10">4.98.1.1</ecNumber>
    </recommendedName>
    <alternativeName>
        <fullName evidence="9">Heme synthase</fullName>
    </alternativeName>
    <alternativeName>
        <fullName evidence="9">Protoheme ferro-lyase</fullName>
    </alternativeName>
</protein>
<name>A0A6N8DII1_RHOAC</name>
<evidence type="ECO:0000256" key="3">
    <source>
        <dbReference type="ARBA" id="ARBA00022723"/>
    </source>
</evidence>
<evidence type="ECO:0000256" key="6">
    <source>
        <dbReference type="ARBA" id="ARBA00023239"/>
    </source>
</evidence>
<keyword evidence="7 9" id="KW-0627">Porphyrin biosynthesis</keyword>
<evidence type="ECO:0000256" key="4">
    <source>
        <dbReference type="ARBA" id="ARBA00023004"/>
    </source>
</evidence>
<dbReference type="RefSeq" id="WP_155444727.1">
    <property type="nucleotide sequence ID" value="NZ_JAOQNR010000002.1"/>
</dbReference>
<sequence>MIPSTHHPPPYGKIGVLLVNLGTPEATTYWPMRRYLAEFLSDRRVIETSPWLWLPILHLMVLPKRSTQKGKDYEAIWNHERDEGPLKTVTRSQTEKLAARLSDAGDRIIIVDWAMRYGKPAIADKILDLQAQGCDRLLVVPLYPQYCAATFATVADKTFDALKQMRWQPTLRIAAPFYERSIYIDALSSTLRKKLTELPFTPDRIVVSWHGIPKDYSERGDPYYCHCAKTTRLLGEATGLTDKMVMTFQSRFGPKEWLQPYTLETVESLPAEGAKNVLVIAPGFFADCLETLEELGVENRHAFLDAGGENFALVPCLNDGPEAIDLLEDIVRAETGGWI</sequence>
<proteinExistence type="inferred from homology"/>
<evidence type="ECO:0000256" key="5">
    <source>
        <dbReference type="ARBA" id="ARBA00023133"/>
    </source>
</evidence>
<evidence type="ECO:0000313" key="11">
    <source>
        <dbReference type="EMBL" id="MTV30068.1"/>
    </source>
</evidence>
<keyword evidence="5 9" id="KW-0350">Heme biosynthesis</keyword>
<dbReference type="GO" id="GO:0005737">
    <property type="term" value="C:cytoplasm"/>
    <property type="evidence" value="ECO:0007669"/>
    <property type="project" value="UniProtKB-SubCell"/>
</dbReference>
<dbReference type="GO" id="GO:0046872">
    <property type="term" value="F:metal ion binding"/>
    <property type="evidence" value="ECO:0007669"/>
    <property type="project" value="UniProtKB-KW"/>
</dbReference>
<evidence type="ECO:0000256" key="10">
    <source>
        <dbReference type="RuleBase" id="RU000607"/>
    </source>
</evidence>
<dbReference type="CDD" id="cd00419">
    <property type="entry name" value="Ferrochelatase_C"/>
    <property type="match status" value="1"/>
</dbReference>
<dbReference type="FunFam" id="3.40.50.1400:FF:000002">
    <property type="entry name" value="Ferrochelatase"/>
    <property type="match status" value="1"/>
</dbReference>
<comment type="caution">
    <text evidence="11">The sequence shown here is derived from an EMBL/GenBank/DDBJ whole genome shotgun (WGS) entry which is preliminary data.</text>
</comment>
<dbReference type="Pfam" id="PF00762">
    <property type="entry name" value="Ferrochelatase"/>
    <property type="match status" value="1"/>
</dbReference>
<dbReference type="PROSITE" id="PS00534">
    <property type="entry name" value="FERROCHELATASE"/>
    <property type="match status" value="1"/>
</dbReference>
<evidence type="ECO:0000256" key="8">
    <source>
        <dbReference type="ARBA" id="ARBA00024536"/>
    </source>
</evidence>
<comment type="catalytic activity">
    <reaction evidence="9 10">
        <text>heme b + 2 H(+) = protoporphyrin IX + Fe(2+)</text>
        <dbReference type="Rhea" id="RHEA:22584"/>
        <dbReference type="ChEBI" id="CHEBI:15378"/>
        <dbReference type="ChEBI" id="CHEBI:29033"/>
        <dbReference type="ChEBI" id="CHEBI:57306"/>
        <dbReference type="ChEBI" id="CHEBI:60344"/>
        <dbReference type="EC" id="4.98.1.1"/>
    </reaction>
</comment>
<dbReference type="PANTHER" id="PTHR11108">
    <property type="entry name" value="FERROCHELATASE"/>
    <property type="match status" value="1"/>
</dbReference>
<dbReference type="UniPathway" id="UPA00252">
    <property type="reaction ID" value="UER00325"/>
</dbReference>
<dbReference type="InterPro" id="IPR033644">
    <property type="entry name" value="Ferrochelatase_C"/>
</dbReference>
<evidence type="ECO:0000256" key="7">
    <source>
        <dbReference type="ARBA" id="ARBA00023244"/>
    </source>
</evidence>
<comment type="subcellular location">
    <subcellularLocation>
        <location evidence="9 10">Cytoplasm</location>
    </subcellularLocation>
</comment>
<feature type="binding site" evidence="9">
    <location>
        <position position="210"/>
    </location>
    <ligand>
        <name>Fe(2+)</name>
        <dbReference type="ChEBI" id="CHEBI:29033"/>
    </ligand>
</feature>
<keyword evidence="2 9" id="KW-0963">Cytoplasm</keyword>
<comment type="pathway">
    <text evidence="9 10">Porphyrin-containing compound metabolism; protoheme biosynthesis; protoheme from protoporphyrin-IX: step 1/1.</text>
</comment>
<feature type="binding site" evidence="9">
    <location>
        <position position="290"/>
    </location>
    <ligand>
        <name>Fe(2+)</name>
        <dbReference type="ChEBI" id="CHEBI:29033"/>
    </ligand>
</feature>
<dbReference type="GO" id="GO:0006783">
    <property type="term" value="P:heme biosynthetic process"/>
    <property type="evidence" value="ECO:0007669"/>
    <property type="project" value="UniProtKB-UniRule"/>
</dbReference>
<dbReference type="InterPro" id="IPR033659">
    <property type="entry name" value="Ferrochelatase_N"/>
</dbReference>
<dbReference type="EC" id="4.98.1.1" evidence="9 10"/>
<comment type="function">
    <text evidence="9 10">Catalyzes the ferrous insertion into protoporphyrin IX.</text>
</comment>
<comment type="similarity">
    <text evidence="1 9 10">Belongs to the ferrochelatase family.</text>
</comment>
<dbReference type="CDD" id="cd03411">
    <property type="entry name" value="Ferrochelatase_N"/>
    <property type="match status" value="1"/>
</dbReference>
<dbReference type="GO" id="GO:0004325">
    <property type="term" value="F:ferrochelatase activity"/>
    <property type="evidence" value="ECO:0007669"/>
    <property type="project" value="UniProtKB-UniRule"/>
</dbReference>
<keyword evidence="4 9" id="KW-0408">Iron</keyword>
<comment type="catalytic activity">
    <reaction evidence="8">
        <text>Fe-coproporphyrin III + 2 H(+) = coproporphyrin III + Fe(2+)</text>
        <dbReference type="Rhea" id="RHEA:49572"/>
        <dbReference type="ChEBI" id="CHEBI:15378"/>
        <dbReference type="ChEBI" id="CHEBI:29033"/>
        <dbReference type="ChEBI" id="CHEBI:68438"/>
        <dbReference type="ChEBI" id="CHEBI:131725"/>
        <dbReference type="EC" id="4.99.1.9"/>
    </reaction>
    <physiologicalReaction direction="right-to-left" evidence="8">
        <dbReference type="Rhea" id="RHEA:49574"/>
    </physiologicalReaction>
</comment>
<accession>A0A6N8DII1</accession>
<dbReference type="EMBL" id="WNKS01000002">
    <property type="protein sequence ID" value="MTV30068.1"/>
    <property type="molecule type" value="Genomic_DNA"/>
</dbReference>
<dbReference type="Proteomes" id="UP000439113">
    <property type="component" value="Unassembled WGS sequence"/>
</dbReference>
<dbReference type="SUPFAM" id="SSF53800">
    <property type="entry name" value="Chelatase"/>
    <property type="match status" value="1"/>
</dbReference>
<evidence type="ECO:0000313" key="12">
    <source>
        <dbReference type="Proteomes" id="UP000439113"/>
    </source>
</evidence>
<organism evidence="11 12">
    <name type="scientific">Rhodoblastus acidophilus</name>
    <name type="common">Rhodopseudomonas acidophila</name>
    <dbReference type="NCBI Taxonomy" id="1074"/>
    <lineage>
        <taxon>Bacteria</taxon>
        <taxon>Pseudomonadati</taxon>
        <taxon>Pseudomonadota</taxon>
        <taxon>Alphaproteobacteria</taxon>
        <taxon>Hyphomicrobiales</taxon>
        <taxon>Rhodoblastaceae</taxon>
        <taxon>Rhodoblastus</taxon>
    </lineage>
</organism>
<dbReference type="Gene3D" id="3.40.50.1400">
    <property type="match status" value="2"/>
</dbReference>
<dbReference type="AlphaFoldDB" id="A0A6N8DII1"/>
<dbReference type="InterPro" id="IPR019772">
    <property type="entry name" value="Ferrochelatase_AS"/>
</dbReference>
<evidence type="ECO:0000256" key="1">
    <source>
        <dbReference type="ARBA" id="ARBA00007718"/>
    </source>
</evidence>
<dbReference type="InterPro" id="IPR001015">
    <property type="entry name" value="Ferrochelatase"/>
</dbReference>
<gene>
    <name evidence="9" type="primary">hemH</name>
    <name evidence="11" type="ORF">GJ654_03560</name>
</gene>
<dbReference type="PANTHER" id="PTHR11108:SF1">
    <property type="entry name" value="FERROCHELATASE, MITOCHONDRIAL"/>
    <property type="match status" value="1"/>
</dbReference>
<dbReference type="OrthoDB" id="9809741at2"/>